<dbReference type="GeneTree" id="ENSGT00940000153372"/>
<dbReference type="InterPro" id="IPR002159">
    <property type="entry name" value="CD36_fam"/>
</dbReference>
<evidence type="ECO:0000313" key="9">
    <source>
        <dbReference type="Ensembl" id="ENSACLP00000062422.1"/>
    </source>
</evidence>
<evidence type="ECO:0000256" key="1">
    <source>
        <dbReference type="ARBA" id="ARBA00004370"/>
    </source>
</evidence>
<dbReference type="PANTHER" id="PTHR11923:SF94">
    <property type="entry name" value="LYSOSOME MEMBRANE PROTEIN 2"/>
    <property type="match status" value="1"/>
</dbReference>
<evidence type="ECO:0000256" key="3">
    <source>
        <dbReference type="ARBA" id="ARBA00022692"/>
    </source>
</evidence>
<dbReference type="GO" id="GO:0006622">
    <property type="term" value="P:protein targeting to lysosome"/>
    <property type="evidence" value="ECO:0007669"/>
    <property type="project" value="TreeGrafter"/>
</dbReference>
<evidence type="ECO:0000256" key="5">
    <source>
        <dbReference type="ARBA" id="ARBA00023136"/>
    </source>
</evidence>
<dbReference type="Proteomes" id="UP000265100">
    <property type="component" value="Chromosome 7"/>
</dbReference>
<dbReference type="InterPro" id="IPR005429">
    <property type="entry name" value="LimpII"/>
</dbReference>
<name>A0AAX7U0V4_ASTCA</name>
<evidence type="ECO:0000256" key="8">
    <source>
        <dbReference type="SAM" id="Phobius"/>
    </source>
</evidence>
<dbReference type="AlphaFoldDB" id="A0AAX7U0V4"/>
<feature type="transmembrane region" description="Helical" evidence="8">
    <location>
        <begin position="443"/>
        <end position="463"/>
    </location>
</feature>
<evidence type="ECO:0000256" key="6">
    <source>
        <dbReference type="ARBA" id="ARBA00023180"/>
    </source>
</evidence>
<keyword evidence="3 8" id="KW-0812">Transmembrane</keyword>
<reference evidence="9 10" key="1">
    <citation type="submission" date="2018-05" db="EMBL/GenBank/DDBJ databases">
        <authorList>
            <person name="Datahose"/>
        </authorList>
    </citation>
    <scope>NUCLEOTIDE SEQUENCE</scope>
</reference>
<dbReference type="GO" id="GO:0005764">
    <property type="term" value="C:lysosome"/>
    <property type="evidence" value="ECO:0007669"/>
    <property type="project" value="InterPro"/>
</dbReference>
<dbReference type="GO" id="GO:0005044">
    <property type="term" value="F:scavenger receptor activity"/>
    <property type="evidence" value="ECO:0007669"/>
    <property type="project" value="InterPro"/>
</dbReference>
<accession>A0AAX7U0V4</accession>
<dbReference type="GO" id="GO:0016020">
    <property type="term" value="C:membrane"/>
    <property type="evidence" value="ECO:0007669"/>
    <property type="project" value="UniProtKB-SubCell"/>
</dbReference>
<protein>
    <recommendedName>
        <fullName evidence="11">Scavenger receptor class B, member 2a</fullName>
    </recommendedName>
</protein>
<evidence type="ECO:0000313" key="10">
    <source>
        <dbReference type="Proteomes" id="UP000265100"/>
    </source>
</evidence>
<dbReference type="Ensembl" id="ENSACLT00000047273.1">
    <property type="protein sequence ID" value="ENSACLP00000062422.1"/>
    <property type="gene ID" value="ENSACLG00000032121.1"/>
</dbReference>
<reference evidence="9" key="4">
    <citation type="submission" date="2025-09" db="UniProtKB">
        <authorList>
            <consortium name="Ensembl"/>
        </authorList>
    </citation>
    <scope>IDENTIFICATION</scope>
</reference>
<dbReference type="GO" id="GO:0006898">
    <property type="term" value="P:receptor-mediated endocytosis"/>
    <property type="evidence" value="ECO:0007669"/>
    <property type="project" value="TreeGrafter"/>
</dbReference>
<reference evidence="9" key="3">
    <citation type="submission" date="2025-08" db="UniProtKB">
        <authorList>
            <consortium name="Ensembl"/>
        </authorList>
    </citation>
    <scope>IDENTIFICATION</scope>
</reference>
<dbReference type="PRINTS" id="PR01609">
    <property type="entry name" value="CD36FAMILY"/>
</dbReference>
<keyword evidence="10" id="KW-1185">Reference proteome</keyword>
<comment type="similarity">
    <text evidence="2">Belongs to the CD36 family.</text>
</comment>
<evidence type="ECO:0000256" key="2">
    <source>
        <dbReference type="ARBA" id="ARBA00010532"/>
    </source>
</evidence>
<keyword evidence="5 8" id="KW-0472">Membrane</keyword>
<keyword evidence="6" id="KW-0325">Glycoprotein</keyword>
<dbReference type="PANTHER" id="PTHR11923">
    <property type="entry name" value="SCAVENGER RECEPTOR CLASS B TYPE-1 SR-B1"/>
    <property type="match status" value="1"/>
</dbReference>
<evidence type="ECO:0000256" key="4">
    <source>
        <dbReference type="ARBA" id="ARBA00022989"/>
    </source>
</evidence>
<comment type="subcellular location">
    <subcellularLocation>
        <location evidence="1">Membrane</location>
    </subcellularLocation>
</comment>
<keyword evidence="4 8" id="KW-1133">Transmembrane helix</keyword>
<dbReference type="PRINTS" id="PR01611">
    <property type="entry name" value="LIMPII"/>
</dbReference>
<evidence type="ECO:0000256" key="7">
    <source>
        <dbReference type="SAM" id="MobiDB-lite"/>
    </source>
</evidence>
<organism evidence="9 10">
    <name type="scientific">Astatotilapia calliptera</name>
    <name type="common">Eastern happy</name>
    <name type="synonym">Chromis callipterus</name>
    <dbReference type="NCBI Taxonomy" id="8154"/>
    <lineage>
        <taxon>Eukaryota</taxon>
        <taxon>Metazoa</taxon>
        <taxon>Chordata</taxon>
        <taxon>Craniata</taxon>
        <taxon>Vertebrata</taxon>
        <taxon>Euteleostomi</taxon>
        <taxon>Actinopterygii</taxon>
        <taxon>Neopterygii</taxon>
        <taxon>Teleostei</taxon>
        <taxon>Neoteleostei</taxon>
        <taxon>Acanthomorphata</taxon>
        <taxon>Ovalentaria</taxon>
        <taxon>Cichlomorphae</taxon>
        <taxon>Cichliformes</taxon>
        <taxon>Cichlidae</taxon>
        <taxon>African cichlids</taxon>
        <taxon>Pseudocrenilabrinae</taxon>
        <taxon>Haplochromini</taxon>
        <taxon>Astatotilapia</taxon>
    </lineage>
</organism>
<feature type="region of interest" description="Disordered" evidence="7">
    <location>
        <begin position="469"/>
        <end position="505"/>
    </location>
</feature>
<reference evidence="10" key="2">
    <citation type="submission" date="2023-03" db="EMBL/GenBank/DDBJ databases">
        <authorList>
            <consortium name="Wellcome Sanger Institute Data Sharing"/>
        </authorList>
    </citation>
    <scope>NUCLEOTIDE SEQUENCE [LARGE SCALE GENOMIC DNA]</scope>
</reference>
<dbReference type="Pfam" id="PF01130">
    <property type="entry name" value="CD36"/>
    <property type="match status" value="1"/>
</dbReference>
<evidence type="ECO:0008006" key="11">
    <source>
        <dbReference type="Google" id="ProtNLM"/>
    </source>
</evidence>
<proteinExistence type="inferred from homology"/>
<sequence length="505" mass="57169">MCAVSVLVFAAQTASPLHDPLRMICCYYLFLLGAHLFLMSQQEIVLVEGSRVFDSWKKPPPPVYMQFYFFNMTNPKEFLAGTKPEVKQIGPYTYREYRYKDNVSMVANGKMVSAYNTKSFVFLREKSVGDPAEDNITTVNIPAWVSHELKNFWKASMVSIWMNSLKSDLFTTRTVDELLWGYKDPLLVRVAGTKPEVETVFGLMYKKNGSNDGEFIYHTGEQNYMDYGRIETWKGQRELTFWRSNYSNSIVGSDGSAFHPLLDKDERIHIFTPDLCRTIYMEFEKDVEVKGIPAYRFTPPPSVLASKEENPDNEGFCVTPKECLGTGVLKVSPCRKGAPVVASFPHFYLADNKYVAAIEGLSPERTHHQTFLDLNPTTGVIVRAHKRAQVNILMQRIPGFPTTRSLNETVFPVMFLNESVEIDDASSERLKKLLLISNLVSNFPLVIVGLGVILLMVFVILLCRARKQKSSAEDDTAYSPVNDKEKEDPQNGTYIGLTPKANVEA</sequence>